<name>A0ABN9S8H2_9DINO</name>
<evidence type="ECO:0000313" key="2">
    <source>
        <dbReference type="Proteomes" id="UP001189429"/>
    </source>
</evidence>
<organism evidence="1 2">
    <name type="scientific">Prorocentrum cordatum</name>
    <dbReference type="NCBI Taxonomy" id="2364126"/>
    <lineage>
        <taxon>Eukaryota</taxon>
        <taxon>Sar</taxon>
        <taxon>Alveolata</taxon>
        <taxon>Dinophyceae</taxon>
        <taxon>Prorocentrales</taxon>
        <taxon>Prorocentraceae</taxon>
        <taxon>Prorocentrum</taxon>
    </lineage>
</organism>
<dbReference type="Proteomes" id="UP001189429">
    <property type="component" value="Unassembled WGS sequence"/>
</dbReference>
<evidence type="ECO:0000313" key="1">
    <source>
        <dbReference type="EMBL" id="CAK0827427.1"/>
    </source>
</evidence>
<proteinExistence type="predicted"/>
<comment type="caution">
    <text evidence="1">The sequence shown here is derived from an EMBL/GenBank/DDBJ whole genome shotgun (WGS) entry which is preliminary data.</text>
</comment>
<protein>
    <submittedName>
        <fullName evidence="1">Uncharacterized protein</fullName>
    </submittedName>
</protein>
<reference evidence="1" key="1">
    <citation type="submission" date="2023-10" db="EMBL/GenBank/DDBJ databases">
        <authorList>
            <person name="Chen Y."/>
            <person name="Shah S."/>
            <person name="Dougan E. K."/>
            <person name="Thang M."/>
            <person name="Chan C."/>
        </authorList>
    </citation>
    <scope>NUCLEOTIDE SEQUENCE [LARGE SCALE GENOMIC DNA]</scope>
</reference>
<gene>
    <name evidence="1" type="ORF">PCOR1329_LOCUS26968</name>
</gene>
<sequence length="191" mass="20840">MLSKFFVAAAVSSQASRLQSLLEFSLHVCQWRSALFPLRSRRDEGVDDDLSDLCVEIDQQCLLVHVVPPIDLAEFGDKAAILDRFPTLAHLAQLLELLGDCAPAAPFLMVNATSNPPKTQERGGPCVRPFPAAVTASMYFTPCTLICVTSLLLPSRIGQSKITLSTFLFDCPSWRRNLSISTCSAACRAPL</sequence>
<dbReference type="EMBL" id="CAUYUJ010009680">
    <property type="protein sequence ID" value="CAK0827427.1"/>
    <property type="molecule type" value="Genomic_DNA"/>
</dbReference>
<keyword evidence="2" id="KW-1185">Reference proteome</keyword>
<accession>A0ABN9S8H2</accession>